<organism evidence="7 8">
    <name type="scientific">Candidatus Liptonbacteria bacterium RIFCSPHIGHO2_01_FULL_57_28</name>
    <dbReference type="NCBI Taxonomy" id="1798647"/>
    <lineage>
        <taxon>Bacteria</taxon>
        <taxon>Candidatus Liptoniibacteriota</taxon>
    </lineage>
</organism>
<dbReference type="InterPro" id="IPR035987">
    <property type="entry name" value="Ribosomal_uS8_sf"/>
</dbReference>
<evidence type="ECO:0000256" key="4">
    <source>
        <dbReference type="ARBA" id="ARBA00035258"/>
    </source>
</evidence>
<dbReference type="Pfam" id="PF00410">
    <property type="entry name" value="Ribosomal_S8"/>
    <property type="match status" value="1"/>
</dbReference>
<dbReference type="PROSITE" id="PS00053">
    <property type="entry name" value="RIBOSOMAL_S8"/>
    <property type="match status" value="1"/>
</dbReference>
<dbReference type="GO" id="GO:0006412">
    <property type="term" value="P:translation"/>
    <property type="evidence" value="ECO:0007669"/>
    <property type="project" value="InterPro"/>
</dbReference>
<evidence type="ECO:0000313" key="8">
    <source>
        <dbReference type="Proteomes" id="UP000179059"/>
    </source>
</evidence>
<comment type="caution">
    <text evidence="7">The sequence shown here is derived from an EMBL/GenBank/DDBJ whole genome shotgun (WGS) entry which is preliminary data.</text>
</comment>
<keyword evidence="3 6" id="KW-0687">Ribonucleoprotein</keyword>
<comment type="similarity">
    <text evidence="1 6">Belongs to the universal ribosomal protein uS8 family.</text>
</comment>
<dbReference type="AlphaFoldDB" id="A0A1G2CB89"/>
<dbReference type="Gene3D" id="3.30.1370.30">
    <property type="match status" value="1"/>
</dbReference>
<proteinExistence type="inferred from homology"/>
<protein>
    <recommendedName>
        <fullName evidence="4">Small ribosomal subunit protein uS8</fullName>
    </recommendedName>
    <alternativeName>
        <fullName evidence="5">30S ribosomal protein S8</fullName>
    </alternativeName>
</protein>
<dbReference type="GO" id="GO:0003735">
    <property type="term" value="F:structural constituent of ribosome"/>
    <property type="evidence" value="ECO:0007669"/>
    <property type="project" value="InterPro"/>
</dbReference>
<reference evidence="7 8" key="1">
    <citation type="journal article" date="2016" name="Nat. Commun.">
        <title>Thousands of microbial genomes shed light on interconnected biogeochemical processes in an aquifer system.</title>
        <authorList>
            <person name="Anantharaman K."/>
            <person name="Brown C.T."/>
            <person name="Hug L.A."/>
            <person name="Sharon I."/>
            <person name="Castelle C.J."/>
            <person name="Probst A.J."/>
            <person name="Thomas B.C."/>
            <person name="Singh A."/>
            <person name="Wilkins M.J."/>
            <person name="Karaoz U."/>
            <person name="Brodie E.L."/>
            <person name="Williams K.H."/>
            <person name="Hubbard S.S."/>
            <person name="Banfield J.F."/>
        </authorList>
    </citation>
    <scope>NUCLEOTIDE SEQUENCE [LARGE SCALE GENOMIC DNA]</scope>
</reference>
<evidence type="ECO:0000256" key="2">
    <source>
        <dbReference type="ARBA" id="ARBA00022980"/>
    </source>
</evidence>
<evidence type="ECO:0000256" key="1">
    <source>
        <dbReference type="ARBA" id="ARBA00006471"/>
    </source>
</evidence>
<dbReference type="Proteomes" id="UP000179059">
    <property type="component" value="Unassembled WGS sequence"/>
</dbReference>
<dbReference type="InterPro" id="IPR047863">
    <property type="entry name" value="Ribosomal_uS8_CS"/>
</dbReference>
<evidence type="ECO:0000256" key="5">
    <source>
        <dbReference type="ARBA" id="ARBA00035525"/>
    </source>
</evidence>
<dbReference type="Gene3D" id="3.30.1490.10">
    <property type="match status" value="1"/>
</dbReference>
<dbReference type="GO" id="GO:1990904">
    <property type="term" value="C:ribonucleoprotein complex"/>
    <property type="evidence" value="ECO:0007669"/>
    <property type="project" value="UniProtKB-KW"/>
</dbReference>
<evidence type="ECO:0000313" key="7">
    <source>
        <dbReference type="EMBL" id="OGY98673.1"/>
    </source>
</evidence>
<dbReference type="STRING" id="1798647.A2855_01440"/>
<keyword evidence="2 6" id="KW-0689">Ribosomal protein</keyword>
<gene>
    <name evidence="7" type="ORF">A2855_01440</name>
</gene>
<accession>A0A1G2CB89</accession>
<dbReference type="EMBL" id="MHKX01000004">
    <property type="protein sequence ID" value="OGY98673.1"/>
    <property type="molecule type" value="Genomic_DNA"/>
</dbReference>
<dbReference type="FunFam" id="3.30.1490.10:FF:000001">
    <property type="entry name" value="30S ribosomal protein S8"/>
    <property type="match status" value="1"/>
</dbReference>
<dbReference type="GO" id="GO:0005737">
    <property type="term" value="C:cytoplasm"/>
    <property type="evidence" value="ECO:0007669"/>
    <property type="project" value="UniProtKB-ARBA"/>
</dbReference>
<name>A0A1G2CB89_9BACT</name>
<sequence>MYYDLLPRIKNAGAARKESFMAPYSNLDLAIAQILVAAGYLKSAEKRIIGKKNFLEVSLKYYKKKPAMTDFRLVSKPSRHIYSTYRELRPVRQNYGFSVISTPKGIMTGKDAKKQKVGGEYLFEIW</sequence>
<evidence type="ECO:0000256" key="6">
    <source>
        <dbReference type="RuleBase" id="RU003660"/>
    </source>
</evidence>
<dbReference type="GO" id="GO:0005840">
    <property type="term" value="C:ribosome"/>
    <property type="evidence" value="ECO:0007669"/>
    <property type="project" value="UniProtKB-KW"/>
</dbReference>
<evidence type="ECO:0000256" key="3">
    <source>
        <dbReference type="ARBA" id="ARBA00023274"/>
    </source>
</evidence>
<dbReference type="PANTHER" id="PTHR11758">
    <property type="entry name" value="40S RIBOSOMAL PROTEIN S15A"/>
    <property type="match status" value="1"/>
</dbReference>
<dbReference type="InterPro" id="IPR000630">
    <property type="entry name" value="Ribosomal_uS8"/>
</dbReference>
<dbReference type="SUPFAM" id="SSF56047">
    <property type="entry name" value="Ribosomal protein S8"/>
    <property type="match status" value="1"/>
</dbReference>